<dbReference type="EMBL" id="WIXE01008589">
    <property type="protein sequence ID" value="KAK5979180.1"/>
    <property type="molecule type" value="Genomic_DNA"/>
</dbReference>
<dbReference type="GO" id="GO:0016020">
    <property type="term" value="C:membrane"/>
    <property type="evidence" value="ECO:0007669"/>
    <property type="project" value="UniProtKB-SubCell"/>
</dbReference>
<gene>
    <name evidence="7" type="ORF">GCK32_008288</name>
</gene>
<evidence type="ECO:0000256" key="1">
    <source>
        <dbReference type="ARBA" id="ARBA00023157"/>
    </source>
</evidence>
<dbReference type="PROSITE" id="PS50026">
    <property type="entry name" value="EGF_3"/>
    <property type="match status" value="1"/>
</dbReference>
<reference evidence="7 8" key="1">
    <citation type="submission" date="2019-10" db="EMBL/GenBank/DDBJ databases">
        <title>Assembly and Annotation for the nematode Trichostrongylus colubriformis.</title>
        <authorList>
            <person name="Martin J."/>
        </authorList>
    </citation>
    <scope>NUCLEOTIDE SEQUENCE [LARGE SCALE GENOMIC DNA]</scope>
    <source>
        <strain evidence="7">G859</strain>
        <tissue evidence="7">Whole worm</tissue>
    </source>
</reference>
<dbReference type="PROSITE" id="PS01185">
    <property type="entry name" value="CTCK_1"/>
    <property type="match status" value="1"/>
</dbReference>
<feature type="disulfide bond" evidence="2">
    <location>
        <begin position="163"/>
        <end position="173"/>
    </location>
</feature>
<dbReference type="SMART" id="SM00282">
    <property type="entry name" value="LamG"/>
    <property type="match status" value="1"/>
</dbReference>
<dbReference type="SMART" id="SM00181">
    <property type="entry name" value="EGF"/>
    <property type="match status" value="1"/>
</dbReference>
<comment type="caution">
    <text evidence="3">Lacks conserved residue(s) required for the propagation of feature annotation.</text>
</comment>
<dbReference type="InterPro" id="IPR000742">
    <property type="entry name" value="EGF"/>
</dbReference>
<evidence type="ECO:0000259" key="5">
    <source>
        <dbReference type="PROSITE" id="PS50025"/>
    </source>
</evidence>
<dbReference type="GO" id="GO:0007399">
    <property type="term" value="P:nervous system development"/>
    <property type="evidence" value="ECO:0007669"/>
    <property type="project" value="UniProtKB-ARBA"/>
</dbReference>
<protein>
    <submittedName>
        <fullName evidence="7">Laminin G domain protein</fullName>
    </submittedName>
</protein>
<organism evidence="7 8">
    <name type="scientific">Trichostrongylus colubriformis</name>
    <name type="common">Black scour worm</name>
    <dbReference type="NCBI Taxonomy" id="6319"/>
    <lineage>
        <taxon>Eukaryota</taxon>
        <taxon>Metazoa</taxon>
        <taxon>Ecdysozoa</taxon>
        <taxon>Nematoda</taxon>
        <taxon>Chromadorea</taxon>
        <taxon>Rhabditida</taxon>
        <taxon>Rhabditina</taxon>
        <taxon>Rhabditomorpha</taxon>
        <taxon>Strongyloidea</taxon>
        <taxon>Trichostrongylidae</taxon>
        <taxon>Trichostrongylus</taxon>
    </lineage>
</organism>
<evidence type="ECO:0000313" key="7">
    <source>
        <dbReference type="EMBL" id="KAK5979180.1"/>
    </source>
</evidence>
<dbReference type="SMART" id="SM00041">
    <property type="entry name" value="CT"/>
    <property type="match status" value="1"/>
</dbReference>
<dbReference type="PANTHER" id="PTHR15036">
    <property type="entry name" value="PIKACHURIN-LIKE PROTEIN"/>
    <property type="match status" value="1"/>
</dbReference>
<dbReference type="Gene3D" id="2.60.120.200">
    <property type="match status" value="1"/>
</dbReference>
<dbReference type="PROSITE" id="PS00022">
    <property type="entry name" value="EGF_1"/>
    <property type="match status" value="1"/>
</dbReference>
<dbReference type="Pfam" id="PF02210">
    <property type="entry name" value="Laminin_G_2"/>
    <property type="match status" value="1"/>
</dbReference>
<evidence type="ECO:0000313" key="8">
    <source>
        <dbReference type="Proteomes" id="UP001331761"/>
    </source>
</evidence>
<dbReference type="InterPro" id="IPR013320">
    <property type="entry name" value="ConA-like_dom_sf"/>
</dbReference>
<keyword evidence="8" id="KW-1185">Reference proteome</keyword>
<name>A0AAN8FXP3_TRICO</name>
<dbReference type="InterPro" id="IPR006207">
    <property type="entry name" value="Cys_knot_C"/>
</dbReference>
<dbReference type="InterPro" id="IPR001791">
    <property type="entry name" value="Laminin_G"/>
</dbReference>
<dbReference type="PROSITE" id="PS50025">
    <property type="entry name" value="LAM_G_DOMAIN"/>
    <property type="match status" value="1"/>
</dbReference>
<evidence type="ECO:0000256" key="2">
    <source>
        <dbReference type="PROSITE-ProRule" id="PRU00076"/>
    </source>
</evidence>
<dbReference type="CDD" id="cd00110">
    <property type="entry name" value="LamG"/>
    <property type="match status" value="1"/>
</dbReference>
<evidence type="ECO:0000256" key="3">
    <source>
        <dbReference type="PROSITE-ProRule" id="PRU00122"/>
    </source>
</evidence>
<sequence>MQLNIALSNNPSFRSGLIAYYGDKSFLSAELYDGRIKIAFYIGNHPTSHMYSFVTVNDGLPHRIGITVDGKKCSLWIDNHTAQSIENDGKLETFALETKQYLYLGGLPPIRAARVKEAFHVKESNSFKGCISDVFVNNVSITFENALEKERITVGCANVVDLCAGVDCGKGHCEANSTSSRGFTCRCDLGYTGDTCLQRVITCNKEKFRRHHIEGDCRSVDMVKNAECVGFCGDGDQNCCAAVKTKRRRLKMICGNGQTKSTVVTIVRKCQCLNSCPARTYRSIFTRR</sequence>
<feature type="disulfide bond" evidence="2">
    <location>
        <begin position="168"/>
        <end position="185"/>
    </location>
</feature>
<dbReference type="Proteomes" id="UP001331761">
    <property type="component" value="Unassembled WGS sequence"/>
</dbReference>
<evidence type="ECO:0000259" key="6">
    <source>
        <dbReference type="PROSITE" id="PS50026"/>
    </source>
</evidence>
<comment type="caution">
    <text evidence="7">The sequence shown here is derived from an EMBL/GenBank/DDBJ whole genome shotgun (WGS) entry which is preliminary data.</text>
</comment>
<feature type="domain" description="CTCK" evidence="4">
    <location>
        <begin position="203"/>
        <end position="277"/>
    </location>
</feature>
<dbReference type="AlphaFoldDB" id="A0AAN8FXP3"/>
<feature type="domain" description="EGF-like" evidence="6">
    <location>
        <begin position="159"/>
        <end position="197"/>
    </location>
</feature>
<dbReference type="PANTHER" id="PTHR15036:SF85">
    <property type="entry name" value="SP2353, ISOFORM A"/>
    <property type="match status" value="1"/>
</dbReference>
<dbReference type="PROSITE" id="PS01225">
    <property type="entry name" value="CTCK_2"/>
    <property type="match status" value="1"/>
</dbReference>
<proteinExistence type="predicted"/>
<feature type="domain" description="Laminin G" evidence="5">
    <location>
        <begin position="1"/>
        <end position="156"/>
    </location>
</feature>
<dbReference type="PROSITE" id="PS01186">
    <property type="entry name" value="EGF_2"/>
    <property type="match status" value="1"/>
</dbReference>
<dbReference type="InterPro" id="IPR050372">
    <property type="entry name" value="Neurexin-related_CASP"/>
</dbReference>
<keyword evidence="2" id="KW-0245">EGF-like domain</keyword>
<dbReference type="SUPFAM" id="SSF49899">
    <property type="entry name" value="Concanavalin A-like lectins/glucanases"/>
    <property type="match status" value="1"/>
</dbReference>
<accession>A0AAN8FXP3</accession>
<feature type="disulfide bond" evidence="2">
    <location>
        <begin position="187"/>
        <end position="196"/>
    </location>
</feature>
<keyword evidence="1 2" id="KW-1015">Disulfide bond</keyword>
<evidence type="ECO:0000259" key="4">
    <source>
        <dbReference type="PROSITE" id="PS01225"/>
    </source>
</evidence>